<comment type="catalytic activity">
    <reaction evidence="10">
        <text>a (3R)-hydroxyacyl-[ACP] + L-ornithine = a lyso-ornithine lipid + holo-[ACP] + H(+)</text>
        <dbReference type="Rhea" id="RHEA:20633"/>
        <dbReference type="Rhea" id="RHEA-COMP:9685"/>
        <dbReference type="Rhea" id="RHEA-COMP:9945"/>
        <dbReference type="ChEBI" id="CHEBI:15378"/>
        <dbReference type="ChEBI" id="CHEBI:46911"/>
        <dbReference type="ChEBI" id="CHEBI:64479"/>
        <dbReference type="ChEBI" id="CHEBI:78827"/>
        <dbReference type="ChEBI" id="CHEBI:138482"/>
        <dbReference type="EC" id="2.3.2.30"/>
    </reaction>
    <physiologicalReaction direction="left-to-right" evidence="10">
        <dbReference type="Rhea" id="RHEA:20634"/>
    </physiologicalReaction>
</comment>
<comment type="similarity">
    <text evidence="6">Belongs to the acetyltransferase family. OlsB subfamily.</text>
</comment>
<keyword evidence="5" id="KW-0012">Acyltransferase</keyword>
<name>V4RKY0_9HYPH</name>
<evidence type="ECO:0000313" key="12">
    <source>
        <dbReference type="Proteomes" id="UP000017819"/>
    </source>
</evidence>
<dbReference type="AlphaFoldDB" id="V4RKY0"/>
<sequence length="310" mass="34892">MKLGEKFHPARLMRRFVPSTLTPLQADSTYGPPPETLGRIGSLEVRLARSQREVKLAQALRFNVFYKEMSAQANAALMLRRRDVDGFDAICDHLLVIDHDAEPQGAPAYRGRKGPAVVGTYRLLRQEVAERNGGFYTSGEFEIEGLIERKRPLRFMELGRSCVLKSYRNKRTVELLWSGIWSYVQHYEVDVMLGCASLEGCDVDRLALPLSFLQHNAAAPDEWRVRAVPSRRVPMDRMPAGEVDMRQALNQLPPLVKGYLRLGAYVGDGAVVDYQFGTTDVLVVLPVASINPRYFGHFGAPKERAPRPTH</sequence>
<organism evidence="11 12">
    <name type="scientific">Lutibaculum baratangense AMV1</name>
    <dbReference type="NCBI Taxonomy" id="631454"/>
    <lineage>
        <taxon>Bacteria</taxon>
        <taxon>Pseudomonadati</taxon>
        <taxon>Pseudomonadota</taxon>
        <taxon>Alphaproteobacteria</taxon>
        <taxon>Hyphomicrobiales</taxon>
        <taxon>Tepidamorphaceae</taxon>
        <taxon>Lutibaculum</taxon>
    </lineage>
</organism>
<dbReference type="InterPro" id="IPR016181">
    <property type="entry name" value="Acyl_CoA_acyltransferase"/>
</dbReference>
<dbReference type="GO" id="GO:0043810">
    <property type="term" value="F:ornithine-acyl [acyl carrier protein] N-acyltransferase activity"/>
    <property type="evidence" value="ECO:0007669"/>
    <property type="project" value="UniProtKB-EC"/>
</dbReference>
<dbReference type="PANTHER" id="PTHR37323:SF1">
    <property type="entry name" value="L-ORNITHINE N(ALPHA)-ACYLTRANSFERASE"/>
    <property type="match status" value="1"/>
</dbReference>
<dbReference type="Gene3D" id="3.40.630.30">
    <property type="match status" value="1"/>
</dbReference>
<dbReference type="EC" id="2.3.2.30" evidence="7"/>
<protein>
    <recommendedName>
        <fullName evidence="8">L-ornithine N(alpha)-acyltransferase</fullName>
        <ecNumber evidence="7">2.3.2.30</ecNumber>
    </recommendedName>
</protein>
<comment type="pathway">
    <text evidence="1">Lipid metabolism.</text>
</comment>
<evidence type="ECO:0000256" key="2">
    <source>
        <dbReference type="ARBA" id="ARBA00022516"/>
    </source>
</evidence>
<dbReference type="SUPFAM" id="SSF55729">
    <property type="entry name" value="Acyl-CoA N-acyltransferases (Nat)"/>
    <property type="match status" value="1"/>
</dbReference>
<reference evidence="11 12" key="1">
    <citation type="journal article" date="2014" name="Genome Announc.">
        <title>Draft Genome Sequence of Lutibaculum baratangense Strain AMV1T, Isolated from a Mud Volcano in Andamans, India.</title>
        <authorList>
            <person name="Singh A."/>
            <person name="Sreenivas A."/>
            <person name="Sathyanarayana Reddy G."/>
            <person name="Pinnaka A.K."/>
            <person name="Shivaji S."/>
        </authorList>
    </citation>
    <scope>NUCLEOTIDE SEQUENCE [LARGE SCALE GENOMIC DNA]</scope>
    <source>
        <strain evidence="11 12">AMV1</strain>
    </source>
</reference>
<accession>V4RKY0</accession>
<comment type="caution">
    <text evidence="11">The sequence shown here is derived from an EMBL/GenBank/DDBJ whole genome shotgun (WGS) entry which is preliminary data.</text>
</comment>
<dbReference type="GO" id="GO:0006629">
    <property type="term" value="P:lipid metabolic process"/>
    <property type="evidence" value="ECO:0007669"/>
    <property type="project" value="UniProtKB-KW"/>
</dbReference>
<keyword evidence="2" id="KW-0444">Lipid biosynthesis</keyword>
<evidence type="ECO:0000256" key="7">
    <source>
        <dbReference type="ARBA" id="ARBA00039058"/>
    </source>
</evidence>
<dbReference type="Pfam" id="PF13444">
    <property type="entry name" value="Acetyltransf_5"/>
    <property type="match status" value="1"/>
</dbReference>
<dbReference type="OrthoDB" id="9787072at2"/>
<keyword evidence="4" id="KW-0443">Lipid metabolism</keyword>
<proteinExistence type="inferred from homology"/>
<dbReference type="eggNOG" id="COG3176">
    <property type="taxonomic scope" value="Bacteria"/>
</dbReference>
<dbReference type="PATRIC" id="fig|631454.5.peg.1274"/>
<evidence type="ECO:0000256" key="9">
    <source>
        <dbReference type="ARBA" id="ARBA00045724"/>
    </source>
</evidence>
<comment type="function">
    <text evidence="9">Catalyzes the first step in the biosynthesis of ornithine lipids, which are phosphorus-free membrane lipids. Catalyzes the 3-hydroxyacyl-acyl carrier protein-dependent acylation of ornithine to form lyso-ornithine lipid (LOL).</text>
</comment>
<keyword evidence="12" id="KW-1185">Reference proteome</keyword>
<dbReference type="STRING" id="631454.N177_1289"/>
<gene>
    <name evidence="11" type="ORF">N177_1289</name>
</gene>
<dbReference type="Proteomes" id="UP000017819">
    <property type="component" value="Unassembled WGS sequence"/>
</dbReference>
<dbReference type="PANTHER" id="PTHR37323">
    <property type="entry name" value="GCN5-RELATED N-ACETYLTRANSFERASE"/>
    <property type="match status" value="1"/>
</dbReference>
<evidence type="ECO:0000313" key="11">
    <source>
        <dbReference type="EMBL" id="ESR25954.1"/>
    </source>
</evidence>
<evidence type="ECO:0000256" key="4">
    <source>
        <dbReference type="ARBA" id="ARBA00023098"/>
    </source>
</evidence>
<evidence type="ECO:0000256" key="1">
    <source>
        <dbReference type="ARBA" id="ARBA00005189"/>
    </source>
</evidence>
<evidence type="ECO:0000256" key="6">
    <source>
        <dbReference type="ARBA" id="ARBA00038095"/>
    </source>
</evidence>
<evidence type="ECO:0000256" key="5">
    <source>
        <dbReference type="ARBA" id="ARBA00023315"/>
    </source>
</evidence>
<evidence type="ECO:0000256" key="8">
    <source>
        <dbReference type="ARBA" id="ARBA00039866"/>
    </source>
</evidence>
<evidence type="ECO:0000256" key="3">
    <source>
        <dbReference type="ARBA" id="ARBA00022679"/>
    </source>
</evidence>
<evidence type="ECO:0000256" key="10">
    <source>
        <dbReference type="ARBA" id="ARBA00047785"/>
    </source>
</evidence>
<keyword evidence="3" id="KW-0808">Transferase</keyword>
<dbReference type="EMBL" id="AWXZ01000017">
    <property type="protein sequence ID" value="ESR25954.1"/>
    <property type="molecule type" value="Genomic_DNA"/>
</dbReference>
<dbReference type="InterPro" id="IPR052351">
    <property type="entry name" value="Ornithine_N-alpha-AT"/>
</dbReference>